<dbReference type="Proteomes" id="UP000215355">
    <property type="component" value="Chromosome 1"/>
</dbReference>
<reference evidence="1 2" key="1">
    <citation type="submission" date="2017-06" db="EMBL/GenBank/DDBJ databases">
        <authorList>
            <consortium name="Pathogen Informatics"/>
        </authorList>
    </citation>
    <scope>NUCLEOTIDE SEQUENCE [LARGE SCALE GENOMIC DNA]</scope>
    <source>
        <strain evidence="1 2">NCTC12149</strain>
    </source>
</reference>
<sequence>MIISLIIDGFIIILKANSHRSNRKKKSTKRLLNYMKY</sequence>
<evidence type="ECO:0000313" key="1">
    <source>
        <dbReference type="EMBL" id="SNV38176.1"/>
    </source>
</evidence>
<accession>A0AAJ4X9G6</accession>
<gene>
    <name evidence="1" type="ORF">SAMEA4412673_00286</name>
</gene>
<dbReference type="KEGG" id="smiz:4412673_00286"/>
<protein>
    <submittedName>
        <fullName evidence="1">Uncharacterized protein</fullName>
    </submittedName>
</protein>
<dbReference type="EMBL" id="LT906468">
    <property type="protein sequence ID" value="SNV38176.1"/>
    <property type="molecule type" value="Genomic_DNA"/>
</dbReference>
<organism evidence="1 2">
    <name type="scientific">Sphingobacterium mizutaii</name>
    <dbReference type="NCBI Taxonomy" id="1010"/>
    <lineage>
        <taxon>Bacteria</taxon>
        <taxon>Pseudomonadati</taxon>
        <taxon>Bacteroidota</taxon>
        <taxon>Sphingobacteriia</taxon>
        <taxon>Sphingobacteriales</taxon>
        <taxon>Sphingobacteriaceae</taxon>
        <taxon>Sphingobacterium</taxon>
    </lineage>
</organism>
<name>A0AAJ4X9G6_9SPHI</name>
<evidence type="ECO:0000313" key="2">
    <source>
        <dbReference type="Proteomes" id="UP000215355"/>
    </source>
</evidence>
<dbReference type="AlphaFoldDB" id="A0AAJ4X9G6"/>
<proteinExistence type="predicted"/>